<gene>
    <name evidence="2" type="ORF">NKR23_g12139</name>
</gene>
<proteinExistence type="predicted"/>
<feature type="compositionally biased region" description="Acidic residues" evidence="1">
    <location>
        <begin position="213"/>
        <end position="225"/>
    </location>
</feature>
<evidence type="ECO:0000256" key="1">
    <source>
        <dbReference type="SAM" id="MobiDB-lite"/>
    </source>
</evidence>
<evidence type="ECO:0000313" key="3">
    <source>
        <dbReference type="Proteomes" id="UP001174694"/>
    </source>
</evidence>
<organism evidence="2 3">
    <name type="scientific">Pleurostoma richardsiae</name>
    <dbReference type="NCBI Taxonomy" id="41990"/>
    <lineage>
        <taxon>Eukaryota</taxon>
        <taxon>Fungi</taxon>
        <taxon>Dikarya</taxon>
        <taxon>Ascomycota</taxon>
        <taxon>Pezizomycotina</taxon>
        <taxon>Sordariomycetes</taxon>
        <taxon>Sordariomycetidae</taxon>
        <taxon>Calosphaeriales</taxon>
        <taxon>Pleurostomataceae</taxon>
        <taxon>Pleurostoma</taxon>
    </lineage>
</organism>
<dbReference type="AlphaFoldDB" id="A0AA38R1W8"/>
<feature type="compositionally biased region" description="Basic residues" evidence="1">
    <location>
        <begin position="353"/>
        <end position="363"/>
    </location>
</feature>
<comment type="caution">
    <text evidence="2">The sequence shown here is derived from an EMBL/GenBank/DDBJ whole genome shotgun (WGS) entry which is preliminary data.</text>
</comment>
<name>A0AA38R1W8_9PEZI</name>
<evidence type="ECO:0000313" key="2">
    <source>
        <dbReference type="EMBL" id="KAJ9130545.1"/>
    </source>
</evidence>
<accession>A0AA38R1W8</accession>
<reference evidence="2" key="1">
    <citation type="submission" date="2022-07" db="EMBL/GenBank/DDBJ databases">
        <title>Fungi with potential for degradation of polypropylene.</title>
        <authorList>
            <person name="Gostincar C."/>
        </authorList>
    </citation>
    <scope>NUCLEOTIDE SEQUENCE</scope>
    <source>
        <strain evidence="2">EXF-13308</strain>
    </source>
</reference>
<feature type="compositionally biased region" description="Acidic residues" evidence="1">
    <location>
        <begin position="234"/>
        <end position="255"/>
    </location>
</feature>
<sequence length="363" mass="39711">MAAAPQLTDSAHGILEFASYVRDVCIIENEQRHPYPGQILSPSERQFIEDNALGSDERIITALRGKLDLGMDFYYGVRHQIMSLLNVWDAVLDEKSRYDMEGMLTNSRPFLDASLLCLHIIPARLGVVPLGPFALQSPTARTSFPDLPAMVSDEEIPPAAWPGPGYSVAHGADGRPRTPYPRDEGYYSEGLALSDDEDGPDEAITISSNSREDWDELSDDEEQEPDAAGVASIESDDSDLEDLFWPSDDSEDDGAEVVTPGDTEDHDMVSPQNPGRAMAPASETRAVEAQRPEPSSGRGRLRYPRGGRASPPIVPLKRTFADLQHGGGGGDADEGPFRKMLKSSTQSGERGRRPSRLRLRYSA</sequence>
<dbReference type="EMBL" id="JANBVO010000085">
    <property type="protein sequence ID" value="KAJ9130545.1"/>
    <property type="molecule type" value="Genomic_DNA"/>
</dbReference>
<feature type="compositionally biased region" description="Basic and acidic residues" evidence="1">
    <location>
        <begin position="172"/>
        <end position="185"/>
    </location>
</feature>
<keyword evidence="3" id="KW-1185">Reference proteome</keyword>
<protein>
    <submittedName>
        <fullName evidence="2">Uncharacterized protein</fullName>
    </submittedName>
</protein>
<dbReference type="Proteomes" id="UP001174694">
    <property type="component" value="Unassembled WGS sequence"/>
</dbReference>
<feature type="region of interest" description="Disordered" evidence="1">
    <location>
        <begin position="162"/>
        <end position="363"/>
    </location>
</feature>